<feature type="DNA-binding region" description="OmpR/PhoB-type" evidence="3">
    <location>
        <begin position="142"/>
        <end position="239"/>
    </location>
</feature>
<dbReference type="InterPro" id="IPR011006">
    <property type="entry name" value="CheY-like_superfamily"/>
</dbReference>
<feature type="modified residue" description="4-aspartylphosphate" evidence="2">
    <location>
        <position position="68"/>
    </location>
</feature>
<evidence type="ECO:0000256" key="1">
    <source>
        <dbReference type="ARBA" id="ARBA00023125"/>
    </source>
</evidence>
<evidence type="ECO:0000256" key="3">
    <source>
        <dbReference type="PROSITE-ProRule" id="PRU01091"/>
    </source>
</evidence>
<dbReference type="Pfam" id="PF00072">
    <property type="entry name" value="Response_reg"/>
    <property type="match status" value="1"/>
</dbReference>
<keyword evidence="2" id="KW-0597">Phosphoprotein</keyword>
<dbReference type="Gene3D" id="1.10.10.10">
    <property type="entry name" value="Winged helix-like DNA-binding domain superfamily/Winged helix DNA-binding domain"/>
    <property type="match status" value="1"/>
</dbReference>
<dbReference type="InterPro" id="IPR036388">
    <property type="entry name" value="WH-like_DNA-bd_sf"/>
</dbReference>
<evidence type="ECO:0000256" key="2">
    <source>
        <dbReference type="PROSITE-ProRule" id="PRU00169"/>
    </source>
</evidence>
<dbReference type="PANTHER" id="PTHR48111:SF28">
    <property type="entry name" value="TRANSCRIPTIONAL REGULATORY PROTEIN TCRX-RELATED"/>
    <property type="match status" value="1"/>
</dbReference>
<dbReference type="SMART" id="SM00448">
    <property type="entry name" value="REC"/>
    <property type="match status" value="1"/>
</dbReference>
<dbReference type="PROSITE" id="PS50110">
    <property type="entry name" value="RESPONSE_REGULATORY"/>
    <property type="match status" value="1"/>
</dbReference>
<dbReference type="InterPro" id="IPR001867">
    <property type="entry name" value="OmpR/PhoB-type_DNA-bd"/>
</dbReference>
<dbReference type="Gene3D" id="6.10.250.690">
    <property type="match status" value="1"/>
</dbReference>
<dbReference type="InterPro" id="IPR001789">
    <property type="entry name" value="Sig_transdc_resp-reg_receiver"/>
</dbReference>
<dbReference type="Proteomes" id="UP001056336">
    <property type="component" value="Chromosome"/>
</dbReference>
<dbReference type="PROSITE" id="PS51755">
    <property type="entry name" value="OMPR_PHOB"/>
    <property type="match status" value="1"/>
</dbReference>
<proteinExistence type="predicted"/>
<dbReference type="Pfam" id="PF00486">
    <property type="entry name" value="Trans_reg_C"/>
    <property type="match status" value="1"/>
</dbReference>
<evidence type="ECO:0000313" key="6">
    <source>
        <dbReference type="EMBL" id="UQX87162.1"/>
    </source>
</evidence>
<sequence>MSSSLAAAQPAAASRTKRKVLVVDDEENVVHLVASALRFDGFEAVTADNGNSALSAVAEHNPDLVVLDVMMPGLDGHAVLQNLRSAGSTVPVIFLTARDTANDRINGLRAGADDYVVKPFSVEELLARVHAVLRRTAADEDRPVLKVADLELDESSHEVTRGGEEIHLTATEFELLRYLMRNERVVLSKAQILDRVWKYDFQGQSNIVELYIGYLRKKVDAVEPKLIHTVRGAGYVIKAPRV</sequence>
<keyword evidence="1 3" id="KW-0238">DNA-binding</keyword>
<evidence type="ECO:0000313" key="7">
    <source>
        <dbReference type="Proteomes" id="UP001056336"/>
    </source>
</evidence>
<evidence type="ECO:0000259" key="5">
    <source>
        <dbReference type="PROSITE" id="PS51755"/>
    </source>
</evidence>
<dbReference type="SMART" id="SM00862">
    <property type="entry name" value="Trans_reg_C"/>
    <property type="match status" value="1"/>
</dbReference>
<evidence type="ECO:0000259" key="4">
    <source>
        <dbReference type="PROSITE" id="PS50110"/>
    </source>
</evidence>
<organism evidence="6 7">
    <name type="scientific">Jatrophihabitans telluris</name>
    <dbReference type="NCBI Taxonomy" id="2038343"/>
    <lineage>
        <taxon>Bacteria</taxon>
        <taxon>Bacillati</taxon>
        <taxon>Actinomycetota</taxon>
        <taxon>Actinomycetes</taxon>
        <taxon>Jatrophihabitantales</taxon>
        <taxon>Jatrophihabitantaceae</taxon>
        <taxon>Jatrophihabitans</taxon>
    </lineage>
</organism>
<feature type="domain" description="OmpR/PhoB-type" evidence="5">
    <location>
        <begin position="142"/>
        <end position="239"/>
    </location>
</feature>
<gene>
    <name evidence="6" type="ORF">M6D93_12725</name>
</gene>
<dbReference type="InterPro" id="IPR039420">
    <property type="entry name" value="WalR-like"/>
</dbReference>
<dbReference type="Gene3D" id="3.40.50.2300">
    <property type="match status" value="1"/>
</dbReference>
<name>A0ABY4QVN8_9ACTN</name>
<feature type="domain" description="Response regulatory" evidence="4">
    <location>
        <begin position="19"/>
        <end position="133"/>
    </location>
</feature>
<protein>
    <submittedName>
        <fullName evidence="6">Response regulator transcription factor</fullName>
    </submittedName>
</protein>
<dbReference type="EMBL" id="CP097332">
    <property type="protein sequence ID" value="UQX87162.1"/>
    <property type="molecule type" value="Genomic_DNA"/>
</dbReference>
<reference evidence="6" key="2">
    <citation type="submission" date="2022-05" db="EMBL/GenBank/DDBJ databases">
        <authorList>
            <person name="Kim J.-S."/>
            <person name="Lee K."/>
            <person name="Suh M."/>
            <person name="Eom M."/>
            <person name="Kim J.-S."/>
            <person name="Kim D.-S."/>
            <person name="Ko S.-H."/>
            <person name="Shin Y."/>
            <person name="Lee J.-S."/>
        </authorList>
    </citation>
    <scope>NUCLEOTIDE SEQUENCE</scope>
    <source>
        <strain evidence="6">N237</strain>
    </source>
</reference>
<dbReference type="CDD" id="cd00383">
    <property type="entry name" value="trans_reg_C"/>
    <property type="match status" value="1"/>
</dbReference>
<keyword evidence="7" id="KW-1185">Reference proteome</keyword>
<dbReference type="PANTHER" id="PTHR48111">
    <property type="entry name" value="REGULATOR OF RPOS"/>
    <property type="match status" value="1"/>
</dbReference>
<dbReference type="RefSeq" id="WP_249769618.1">
    <property type="nucleotide sequence ID" value="NZ_CP097332.1"/>
</dbReference>
<dbReference type="SUPFAM" id="SSF52172">
    <property type="entry name" value="CheY-like"/>
    <property type="match status" value="1"/>
</dbReference>
<reference evidence="6" key="1">
    <citation type="journal article" date="2018" name="Int. J. Syst. Evol. Microbiol.">
        <title>Jatrophihabitans telluris sp. nov., isolated from sediment soil of lava forest wetlands and the emended description of the genus Jatrophihabitans.</title>
        <authorList>
            <person name="Lee K.C."/>
            <person name="Suh M.K."/>
            <person name="Eom M.K."/>
            <person name="Kim K.K."/>
            <person name="Kim J.S."/>
            <person name="Kim D.S."/>
            <person name="Ko S.H."/>
            <person name="Shin Y.K."/>
            <person name="Lee J.S."/>
        </authorList>
    </citation>
    <scope>NUCLEOTIDE SEQUENCE</scope>
    <source>
        <strain evidence="6">N237</strain>
    </source>
</reference>
<accession>A0ABY4QVN8</accession>